<comment type="caution">
    <text evidence="2">The sequence shown here is derived from an EMBL/GenBank/DDBJ whole genome shotgun (WGS) entry which is preliminary data.</text>
</comment>
<dbReference type="EMBL" id="JROU02000705">
    <property type="protein sequence ID" value="OEH78500.1"/>
    <property type="molecule type" value="Genomic_DNA"/>
</dbReference>
<feature type="region of interest" description="Disordered" evidence="1">
    <location>
        <begin position="34"/>
        <end position="55"/>
    </location>
</feature>
<evidence type="ECO:0000313" key="2">
    <source>
        <dbReference type="EMBL" id="OEH78500.1"/>
    </source>
</evidence>
<dbReference type="InParanoid" id="A0A1D3D4Y6"/>
<protein>
    <submittedName>
        <fullName evidence="2">Uncharacterized protein</fullName>
    </submittedName>
</protein>
<evidence type="ECO:0000256" key="1">
    <source>
        <dbReference type="SAM" id="MobiDB-lite"/>
    </source>
</evidence>
<organism evidence="2 3">
    <name type="scientific">Cyclospora cayetanensis</name>
    <dbReference type="NCBI Taxonomy" id="88456"/>
    <lineage>
        <taxon>Eukaryota</taxon>
        <taxon>Sar</taxon>
        <taxon>Alveolata</taxon>
        <taxon>Apicomplexa</taxon>
        <taxon>Conoidasida</taxon>
        <taxon>Coccidia</taxon>
        <taxon>Eucoccidiorida</taxon>
        <taxon>Eimeriorina</taxon>
        <taxon>Eimeriidae</taxon>
        <taxon>Cyclospora</taxon>
    </lineage>
</organism>
<reference evidence="2 3" key="1">
    <citation type="journal article" date="2016" name="BMC Genomics">
        <title>Comparative genomics reveals Cyclospora cayetanensis possesses coccidia-like metabolism and invasion components but unique surface antigens.</title>
        <authorList>
            <person name="Liu S."/>
            <person name="Wang L."/>
            <person name="Zheng H."/>
            <person name="Xu Z."/>
            <person name="Roellig D.M."/>
            <person name="Li N."/>
            <person name="Frace M.A."/>
            <person name="Tang K."/>
            <person name="Arrowood M.J."/>
            <person name="Moss D.M."/>
            <person name="Zhang L."/>
            <person name="Feng Y."/>
            <person name="Xiao L."/>
        </authorList>
    </citation>
    <scope>NUCLEOTIDE SEQUENCE [LARGE SCALE GENOMIC DNA]</scope>
    <source>
        <strain evidence="2 3">CHN_HEN01</strain>
    </source>
</reference>
<sequence length="105" mass="11103">MASKSAPRCCVVVGRTLGYVFENHRLPFRRVARCSDGSSSSRNDGSIGTAHKDASAATDWEGLLSVSEFRQLTHSFNALPASAAEGPLLLEGWGGLEKLAVAALI</sequence>
<dbReference type="AlphaFoldDB" id="A0A1D3D4Y6"/>
<evidence type="ECO:0000313" key="3">
    <source>
        <dbReference type="Proteomes" id="UP000095192"/>
    </source>
</evidence>
<accession>A0A1D3D4Y6</accession>
<dbReference type="VEuPathDB" id="ToxoDB:LOC34618004"/>
<feature type="compositionally biased region" description="Low complexity" evidence="1">
    <location>
        <begin position="35"/>
        <end position="46"/>
    </location>
</feature>
<dbReference type="VEuPathDB" id="ToxoDB:cyc_00909"/>
<gene>
    <name evidence="2" type="ORF">cyc_00909</name>
</gene>
<proteinExistence type="predicted"/>
<name>A0A1D3D4Y6_9EIME</name>
<dbReference type="Proteomes" id="UP000095192">
    <property type="component" value="Unassembled WGS sequence"/>
</dbReference>
<keyword evidence="3" id="KW-1185">Reference proteome</keyword>